<comment type="similarity">
    <text evidence="2">Belongs to the glycosyl hydrolase 15 family.</text>
</comment>
<dbReference type="InterPro" id="IPR011613">
    <property type="entry name" value="GH15-like"/>
</dbReference>
<comment type="catalytic activity">
    <reaction evidence="1">
        <text>alpha,alpha-trehalose + H2O = alpha-D-glucose + beta-D-glucose</text>
        <dbReference type="Rhea" id="RHEA:32675"/>
        <dbReference type="ChEBI" id="CHEBI:15377"/>
        <dbReference type="ChEBI" id="CHEBI:15903"/>
        <dbReference type="ChEBI" id="CHEBI:16551"/>
        <dbReference type="ChEBI" id="CHEBI:17925"/>
        <dbReference type="EC" id="3.2.1.28"/>
    </reaction>
</comment>
<gene>
    <name evidence="14" type="ORF">GCM10010515_17600</name>
</gene>
<protein>
    <recommendedName>
        <fullName evidence="4">Trehalase</fullName>
        <ecNumber evidence="3">3.2.1.28</ecNumber>
    </recommendedName>
    <alternativeName>
        <fullName evidence="8">Alpha,alpha-trehalase</fullName>
    </alternativeName>
    <alternativeName>
        <fullName evidence="9">Alpha,alpha-trehalose glucohydrolase</fullName>
    </alternativeName>
</protein>
<evidence type="ECO:0000259" key="13">
    <source>
        <dbReference type="Pfam" id="PF19291"/>
    </source>
</evidence>
<feature type="domain" description="Trehalase-like N-terminal" evidence="13">
    <location>
        <begin position="2"/>
        <end position="133"/>
    </location>
</feature>
<dbReference type="InterPro" id="IPR012341">
    <property type="entry name" value="6hp_glycosidase-like_sf"/>
</dbReference>
<evidence type="ECO:0000256" key="3">
    <source>
        <dbReference type="ARBA" id="ARBA00012757"/>
    </source>
</evidence>
<dbReference type="PANTHER" id="PTHR31616:SF0">
    <property type="entry name" value="GLUCAN 1,4-ALPHA-GLUCOSIDASE"/>
    <property type="match status" value="1"/>
</dbReference>
<evidence type="ECO:0000256" key="6">
    <source>
        <dbReference type="ARBA" id="ARBA00023277"/>
    </source>
</evidence>
<evidence type="ECO:0000256" key="4">
    <source>
        <dbReference type="ARBA" id="ARBA00019905"/>
    </source>
</evidence>
<dbReference type="EC" id="3.2.1.28" evidence="3"/>
<sequence>MAGRIEDYALIGDMQTAALVCRDGTVDWLCLPRFDSHAVFAGLLGTEEHGFWRLGPAHASDSPPPAAARRHYRGDSLVLESEWDTPRGTVRVTDFMPPRDGAPQLIRIVEGVTGRVPMRSALRMRFSYGRVVPWVHKHEGRTVAVAGPDSVWFDTECETYGKALTTYSDFTVAPGDRIAFTISWEPSHKQPPALPEPEQALEATEDFWREWVEQCTYHGPYREAVVRSLITLKALTYAPTGGIVAAPTTSLPEEIGGVRNWDYRYTWLRDAAITLSSLLRTGYREEARAWREWLLRAVAGDPENLQIMYGIAGERELGEAELDWLPGYENSGPVRVGNGAAHQLQLDVYGEVTEALHLAHMTGLARNDYASLLQLKLIRYLEDHWDEPDEGIWEVRGPRRHFVHSKVMAWVAVDRTIKLIESGDADGPLEKWRELRDDIHRDVCEKGYDPERNTFTQSYGSKELDASLLLIPQMGFLPPDDKRVIGTIEAIQRELSTPDGFILRYPTAGENAGVDGLEGDEGAFLACSFWMADDLAMIGRVDEARKLFERLLALRNDLGLLAEEWDPRLQRQVGNFPQAFSHVPLIDTALRLTASGAYGG</sequence>
<keyword evidence="7" id="KW-0326">Glycosidase</keyword>
<evidence type="ECO:0000256" key="7">
    <source>
        <dbReference type="ARBA" id="ARBA00023295"/>
    </source>
</evidence>
<dbReference type="GO" id="GO:0005993">
    <property type="term" value="P:trehalose catabolic process"/>
    <property type="evidence" value="ECO:0007669"/>
    <property type="project" value="UniProtKB-ARBA"/>
</dbReference>
<keyword evidence="5" id="KW-0378">Hydrolase</keyword>
<dbReference type="FunFam" id="1.50.10.10:FF:000005">
    <property type="entry name" value="Glycosyl hydrolase, glucoamylase"/>
    <property type="match status" value="1"/>
</dbReference>
<dbReference type="EMBL" id="BMWD01000004">
    <property type="protein sequence ID" value="GGX50642.1"/>
    <property type="molecule type" value="Genomic_DNA"/>
</dbReference>
<accession>A0A918K694</accession>
<keyword evidence="6" id="KW-0119">Carbohydrate metabolism</keyword>
<comment type="pathway">
    <text evidence="11">Glycan degradation; trehalose degradation; D-glucose from alpha,alpha-trehalose: step 1/1.</text>
</comment>
<evidence type="ECO:0000256" key="9">
    <source>
        <dbReference type="ARBA" id="ARBA00031637"/>
    </source>
</evidence>
<evidence type="ECO:0000313" key="14">
    <source>
        <dbReference type="EMBL" id="GGX50642.1"/>
    </source>
</evidence>
<dbReference type="InterPro" id="IPR045582">
    <property type="entry name" value="Trehalase-like_N"/>
</dbReference>
<evidence type="ECO:0000256" key="5">
    <source>
        <dbReference type="ARBA" id="ARBA00022801"/>
    </source>
</evidence>
<organism evidence="14 15">
    <name type="scientific">Streptomyces fructofermentans</name>
    <dbReference type="NCBI Taxonomy" id="152141"/>
    <lineage>
        <taxon>Bacteria</taxon>
        <taxon>Bacillati</taxon>
        <taxon>Actinomycetota</taxon>
        <taxon>Actinomycetes</taxon>
        <taxon>Kitasatosporales</taxon>
        <taxon>Streptomycetaceae</taxon>
        <taxon>Streptomyces</taxon>
    </lineage>
</organism>
<feature type="domain" description="GH15-like" evidence="12">
    <location>
        <begin position="219"/>
        <end position="589"/>
    </location>
</feature>
<name>A0A918K694_9ACTN</name>
<proteinExistence type="inferred from homology"/>
<comment type="cofactor">
    <cofactor evidence="10">
        <name>phosphate</name>
        <dbReference type="ChEBI" id="CHEBI:43474"/>
    </cofactor>
</comment>
<evidence type="ECO:0000256" key="1">
    <source>
        <dbReference type="ARBA" id="ARBA00001576"/>
    </source>
</evidence>
<evidence type="ECO:0000259" key="12">
    <source>
        <dbReference type="Pfam" id="PF00723"/>
    </source>
</evidence>
<reference evidence="14" key="2">
    <citation type="submission" date="2020-09" db="EMBL/GenBank/DDBJ databases">
        <authorList>
            <person name="Sun Q."/>
            <person name="Ohkuma M."/>
        </authorList>
    </citation>
    <scope>NUCLEOTIDE SEQUENCE</scope>
    <source>
        <strain evidence="14">JCM 4956</strain>
    </source>
</reference>
<dbReference type="AlphaFoldDB" id="A0A918K694"/>
<dbReference type="Gene3D" id="1.50.10.10">
    <property type="match status" value="1"/>
</dbReference>
<dbReference type="Pfam" id="PF19291">
    <property type="entry name" value="TREH_N"/>
    <property type="match status" value="1"/>
</dbReference>
<evidence type="ECO:0000256" key="11">
    <source>
        <dbReference type="ARBA" id="ARBA00060615"/>
    </source>
</evidence>
<reference evidence="14" key="1">
    <citation type="journal article" date="2014" name="Int. J. Syst. Evol. Microbiol.">
        <title>Complete genome sequence of Corynebacterium casei LMG S-19264T (=DSM 44701T), isolated from a smear-ripened cheese.</title>
        <authorList>
            <consortium name="US DOE Joint Genome Institute (JGI-PGF)"/>
            <person name="Walter F."/>
            <person name="Albersmeier A."/>
            <person name="Kalinowski J."/>
            <person name="Ruckert C."/>
        </authorList>
    </citation>
    <scope>NUCLEOTIDE SEQUENCE</scope>
    <source>
        <strain evidence="14">JCM 4956</strain>
    </source>
</reference>
<evidence type="ECO:0000313" key="15">
    <source>
        <dbReference type="Proteomes" id="UP000645555"/>
    </source>
</evidence>
<dbReference type="InterPro" id="IPR008928">
    <property type="entry name" value="6-hairpin_glycosidase_sf"/>
</dbReference>
<evidence type="ECO:0000256" key="10">
    <source>
        <dbReference type="ARBA" id="ARBA00053030"/>
    </source>
</evidence>
<comment type="caution">
    <text evidence="14">The sequence shown here is derived from an EMBL/GenBank/DDBJ whole genome shotgun (WGS) entry which is preliminary data.</text>
</comment>
<evidence type="ECO:0000256" key="2">
    <source>
        <dbReference type="ARBA" id="ARBA00006188"/>
    </source>
</evidence>
<dbReference type="Pfam" id="PF00723">
    <property type="entry name" value="Glyco_hydro_15"/>
    <property type="match status" value="1"/>
</dbReference>
<dbReference type="PANTHER" id="PTHR31616">
    <property type="entry name" value="TREHALASE"/>
    <property type="match status" value="1"/>
</dbReference>
<evidence type="ECO:0000256" key="8">
    <source>
        <dbReference type="ARBA" id="ARBA00030473"/>
    </source>
</evidence>
<dbReference type="GO" id="GO:0004555">
    <property type="term" value="F:alpha,alpha-trehalase activity"/>
    <property type="evidence" value="ECO:0007669"/>
    <property type="project" value="UniProtKB-EC"/>
</dbReference>
<dbReference type="Proteomes" id="UP000645555">
    <property type="component" value="Unassembled WGS sequence"/>
</dbReference>
<keyword evidence="15" id="KW-1185">Reference proteome</keyword>
<dbReference type="SUPFAM" id="SSF48208">
    <property type="entry name" value="Six-hairpin glycosidases"/>
    <property type="match status" value="1"/>
</dbReference>